<protein>
    <submittedName>
        <fullName evidence="2">Uncharacterized protein</fullName>
    </submittedName>
</protein>
<feature type="transmembrane region" description="Helical" evidence="1">
    <location>
        <begin position="183"/>
        <end position="207"/>
    </location>
</feature>
<feature type="transmembrane region" description="Helical" evidence="1">
    <location>
        <begin position="219"/>
        <end position="245"/>
    </location>
</feature>
<accession>A0A7Y9IAI3</accession>
<keyword evidence="1" id="KW-0472">Membrane</keyword>
<reference evidence="2 3" key="1">
    <citation type="submission" date="2020-07" db="EMBL/GenBank/DDBJ databases">
        <title>Sequencing the genomes of 1000 actinobacteria strains.</title>
        <authorList>
            <person name="Klenk H.-P."/>
        </authorList>
    </citation>
    <scope>NUCLEOTIDE SEQUENCE [LARGE SCALE GENOMIC DNA]</scope>
    <source>
        <strain evidence="2 3">DSM 22083</strain>
    </source>
</reference>
<feature type="transmembrane region" description="Helical" evidence="1">
    <location>
        <begin position="48"/>
        <end position="72"/>
    </location>
</feature>
<evidence type="ECO:0000313" key="3">
    <source>
        <dbReference type="Proteomes" id="UP000569914"/>
    </source>
</evidence>
<evidence type="ECO:0000256" key="1">
    <source>
        <dbReference type="SAM" id="Phobius"/>
    </source>
</evidence>
<dbReference type="EMBL" id="JACCBU010000001">
    <property type="protein sequence ID" value="NYE73058.1"/>
    <property type="molecule type" value="Genomic_DNA"/>
</dbReference>
<keyword evidence="3" id="KW-1185">Reference proteome</keyword>
<dbReference type="AlphaFoldDB" id="A0A7Y9IAI3"/>
<dbReference type="Proteomes" id="UP000569914">
    <property type="component" value="Unassembled WGS sequence"/>
</dbReference>
<keyword evidence="1" id="KW-0812">Transmembrane</keyword>
<name>A0A7Y9IAI3_9ACTN</name>
<evidence type="ECO:0000313" key="2">
    <source>
        <dbReference type="EMBL" id="NYE73058.1"/>
    </source>
</evidence>
<comment type="caution">
    <text evidence="2">The sequence shown here is derived from an EMBL/GenBank/DDBJ whole genome shotgun (WGS) entry which is preliminary data.</text>
</comment>
<dbReference type="RefSeq" id="WP_179754294.1">
    <property type="nucleotide sequence ID" value="NZ_JACCBU010000001.1"/>
</dbReference>
<feature type="transmembrane region" description="Helical" evidence="1">
    <location>
        <begin position="81"/>
        <end position="102"/>
    </location>
</feature>
<proteinExistence type="predicted"/>
<sequence>MMEELRGSETAARARWAAALLGSAVVLIAGHPYTIFYEGAGAGVLRAIAIALLIIGGLVAAVGLAVAVPLLADAVRSPKPVVFLLVVACVLVMVVLGVIMIIPYGNLAVLMVLGGSQLAYVEPGAPAAPRTARVRVALPFSLAMLALLSVGMLHSTVWNPAAQVPGLSLAEIHGRLDEDGPTIGSIMIGWSLFWGLLVLAFPVFCRFARTPVVATTRRVVLAGLLLVAMVGYGQTILGFAMGLGLGETFELATVGDAVPGGAIVVIVAQFAVVAALFVGCPAWRPRLEPVPAGGP</sequence>
<feature type="transmembrane region" description="Helical" evidence="1">
    <location>
        <begin position="16"/>
        <end position="36"/>
    </location>
</feature>
<gene>
    <name evidence="2" type="ORF">BKA15_004387</name>
</gene>
<feature type="transmembrane region" description="Helical" evidence="1">
    <location>
        <begin position="137"/>
        <end position="158"/>
    </location>
</feature>
<organism evidence="2 3">
    <name type="scientific">Microlunatus parietis</name>
    <dbReference type="NCBI Taxonomy" id="682979"/>
    <lineage>
        <taxon>Bacteria</taxon>
        <taxon>Bacillati</taxon>
        <taxon>Actinomycetota</taxon>
        <taxon>Actinomycetes</taxon>
        <taxon>Propionibacteriales</taxon>
        <taxon>Propionibacteriaceae</taxon>
        <taxon>Microlunatus</taxon>
    </lineage>
</organism>
<keyword evidence="1" id="KW-1133">Transmembrane helix</keyword>
<feature type="transmembrane region" description="Helical" evidence="1">
    <location>
        <begin position="257"/>
        <end position="278"/>
    </location>
</feature>